<feature type="domain" description="DUF8128" evidence="2">
    <location>
        <begin position="131"/>
        <end position="329"/>
    </location>
</feature>
<dbReference type="AlphaFoldDB" id="A0A2M7DL06"/>
<evidence type="ECO:0000313" key="4">
    <source>
        <dbReference type="Proteomes" id="UP000228896"/>
    </source>
</evidence>
<proteinExistence type="predicted"/>
<keyword evidence="1" id="KW-1133">Transmembrane helix</keyword>
<protein>
    <recommendedName>
        <fullName evidence="2">DUF8128 domain-containing protein</fullName>
    </recommendedName>
</protein>
<dbReference type="EMBL" id="PETS01000129">
    <property type="protein sequence ID" value="PIV50467.1"/>
    <property type="molecule type" value="Genomic_DNA"/>
</dbReference>
<evidence type="ECO:0000259" key="2">
    <source>
        <dbReference type="Pfam" id="PF26449"/>
    </source>
</evidence>
<keyword evidence="1" id="KW-0812">Transmembrane</keyword>
<reference evidence="4" key="1">
    <citation type="submission" date="2017-09" db="EMBL/GenBank/DDBJ databases">
        <title>Depth-based differentiation of microbial function through sediment-hosted aquifers and enrichment of novel symbionts in the deep terrestrial subsurface.</title>
        <authorList>
            <person name="Probst A.J."/>
            <person name="Ladd B."/>
            <person name="Jarett J.K."/>
            <person name="Geller-Mcgrath D.E."/>
            <person name="Sieber C.M.K."/>
            <person name="Emerson J.B."/>
            <person name="Anantharaman K."/>
            <person name="Thomas B.C."/>
            <person name="Malmstrom R."/>
            <person name="Stieglmeier M."/>
            <person name="Klingl A."/>
            <person name="Woyke T."/>
            <person name="Ryan C.M."/>
            <person name="Banfield J.F."/>
        </authorList>
    </citation>
    <scope>NUCLEOTIDE SEQUENCE [LARGE SCALE GENOMIC DNA]</scope>
</reference>
<dbReference type="InterPro" id="IPR058441">
    <property type="entry name" value="DUF8128"/>
</dbReference>
<accession>A0A2M7DL06</accession>
<comment type="caution">
    <text evidence="3">The sequence shown here is derived from an EMBL/GenBank/DDBJ whole genome shotgun (WGS) entry which is preliminary data.</text>
</comment>
<feature type="transmembrane region" description="Helical" evidence="1">
    <location>
        <begin position="21"/>
        <end position="42"/>
    </location>
</feature>
<sequence>MNIVIDLTSFNEFANQSIDKIMLDIFLTVGWIPIAIVFLWGAKELWLFYIRKKWTVGIKYILLAIDIPRGNEQTPKAVENMFSYLAGAHSSAPQDDLIKKYWEGEVQLSFSMEIVSIDGYTQFLIHTPLIYRNLVESAVYSQYSDAEITEVNDYTEGLPTRFPDDEYDVWGAEFIQKRNSAYPIKTYKEFEHQLDPEGYPFKDTMATLMDLCSSLIKGEQLWYQIIIIPIGFDWPDIYEREVNKILGENHKGTWGNKIIDHIMNLITFISQQIYKLGEDSEIKKDEKDDVLKMINLKPKEKKQVEAIHEKVSKLGFECKIRMVYLAKKDVMNKPKVVNGFVGFIKQFATLDLNNIKPDMDRTATSVSYLFKEGRLNRRKNNIVRNYIRRDNKAGRRPGILNIEELATLWHFPVESAVKAPLIQKTPGKKGEPPMSLPVSEEIVTGQLNKIIANEEKMNLAEEIKKSENKNNIFRPNIPRNELNRTMLGEDNNDLKIIKNNNPPANLPFA</sequence>
<dbReference type="Pfam" id="PF26449">
    <property type="entry name" value="DUF8128"/>
    <property type="match status" value="1"/>
</dbReference>
<evidence type="ECO:0000256" key="1">
    <source>
        <dbReference type="SAM" id="Phobius"/>
    </source>
</evidence>
<name>A0A2M7DL06_9BACT</name>
<gene>
    <name evidence="3" type="ORF">COS18_05010</name>
</gene>
<evidence type="ECO:0000313" key="3">
    <source>
        <dbReference type="EMBL" id="PIV50467.1"/>
    </source>
</evidence>
<dbReference type="Proteomes" id="UP000228896">
    <property type="component" value="Unassembled WGS sequence"/>
</dbReference>
<organism evidence="3 4">
    <name type="scientific">Candidatus Falkowbacteria bacterium CG02_land_8_20_14_3_00_36_14</name>
    <dbReference type="NCBI Taxonomy" id="1974560"/>
    <lineage>
        <taxon>Bacteria</taxon>
        <taxon>Candidatus Falkowiibacteriota</taxon>
    </lineage>
</organism>
<keyword evidence="1" id="KW-0472">Membrane</keyword>